<dbReference type="InterPro" id="IPR038765">
    <property type="entry name" value="Papain-like_cys_pep_sf"/>
</dbReference>
<feature type="compositionally biased region" description="Basic and acidic residues" evidence="1">
    <location>
        <begin position="329"/>
        <end position="344"/>
    </location>
</feature>
<dbReference type="PANTHER" id="PTHR33018">
    <property type="entry name" value="OS10G0338966 PROTEIN-RELATED"/>
    <property type="match status" value="1"/>
</dbReference>
<gene>
    <name evidence="3" type="ORF">TIFTF001_017434</name>
</gene>
<dbReference type="Pfam" id="PF26133">
    <property type="entry name" value="DUF8039"/>
    <property type="match status" value="1"/>
</dbReference>
<reference evidence="3" key="1">
    <citation type="submission" date="2023-07" db="EMBL/GenBank/DDBJ databases">
        <title>draft genome sequence of fig (Ficus carica).</title>
        <authorList>
            <person name="Takahashi T."/>
            <person name="Nishimura K."/>
        </authorList>
    </citation>
    <scope>NUCLEOTIDE SEQUENCE</scope>
</reference>
<dbReference type="EMBL" id="BTGU01000027">
    <property type="protein sequence ID" value="GMN48263.1"/>
    <property type="molecule type" value="Genomic_DNA"/>
</dbReference>
<evidence type="ECO:0000259" key="2">
    <source>
        <dbReference type="Pfam" id="PF26133"/>
    </source>
</evidence>
<feature type="region of interest" description="Disordered" evidence="1">
    <location>
        <begin position="307"/>
        <end position="347"/>
    </location>
</feature>
<name>A0AA88D703_FICCA</name>
<keyword evidence="4" id="KW-1185">Reference proteome</keyword>
<organism evidence="3 4">
    <name type="scientific">Ficus carica</name>
    <name type="common">Common fig</name>
    <dbReference type="NCBI Taxonomy" id="3494"/>
    <lineage>
        <taxon>Eukaryota</taxon>
        <taxon>Viridiplantae</taxon>
        <taxon>Streptophyta</taxon>
        <taxon>Embryophyta</taxon>
        <taxon>Tracheophyta</taxon>
        <taxon>Spermatophyta</taxon>
        <taxon>Magnoliopsida</taxon>
        <taxon>eudicotyledons</taxon>
        <taxon>Gunneridae</taxon>
        <taxon>Pentapetalae</taxon>
        <taxon>rosids</taxon>
        <taxon>fabids</taxon>
        <taxon>Rosales</taxon>
        <taxon>Moraceae</taxon>
        <taxon>Ficeae</taxon>
        <taxon>Ficus</taxon>
    </lineage>
</organism>
<evidence type="ECO:0000313" key="4">
    <source>
        <dbReference type="Proteomes" id="UP001187192"/>
    </source>
</evidence>
<dbReference type="Proteomes" id="UP001187192">
    <property type="component" value="Unassembled WGS sequence"/>
</dbReference>
<dbReference type="SUPFAM" id="SSF54001">
    <property type="entry name" value="Cysteine proteinases"/>
    <property type="match status" value="1"/>
</dbReference>
<sequence length="476" mass="54589">MKCVHMARKIGGRIQVTFDEKAQPERKHGDELMSWIGVLAREHSFCLKSCGEAARNFQHDLYKTFVEEFITEDSVWTRPQKVINNYPNIEEEDWVKFVQYRTSSQFQQLPDRGSEIRMNNEYSSREGRDGYRKLDQENFKENGKWEKRDGLWSEQQIGADQEFERSSIWSTTHRRAKALSNQLTLVMYCRRHYLDPNTKDVSVGNQNVEPSFDPNNVPTVDQHNSFKASCSVLEKQHGVSDPPAMPVDSQELHGIPLGEGNVRLSINVPKLKKSPLPILTYEATTVEDAVNGFVAWPKTLVELDTSMNKASRGPSHVPDPAAGRKKRQKELGNKTIDSRTEAHSSMRQGNQIEVPIPYTIMGFELPIFLSFDNVYEFINLQEISANCILVYMRYLEELCRINGQAEKFVFVSPTLISPVRIDTEDAGMRERADSLVSFLHDAPKGRLYLVPHNRGRHLVLGVIDPWEDLVLYFDPL</sequence>
<dbReference type="AlphaFoldDB" id="A0AA88D703"/>
<proteinExistence type="predicted"/>
<dbReference type="PANTHER" id="PTHR33018:SF34">
    <property type="entry name" value="OS02G0472350 PROTEIN"/>
    <property type="match status" value="1"/>
</dbReference>
<feature type="domain" description="DUF8039" evidence="2">
    <location>
        <begin position="234"/>
        <end position="303"/>
    </location>
</feature>
<evidence type="ECO:0000256" key="1">
    <source>
        <dbReference type="SAM" id="MobiDB-lite"/>
    </source>
</evidence>
<protein>
    <recommendedName>
        <fullName evidence="2">DUF8039 domain-containing protein</fullName>
    </recommendedName>
</protein>
<dbReference type="InterPro" id="IPR058352">
    <property type="entry name" value="DUF8039"/>
</dbReference>
<evidence type="ECO:0000313" key="3">
    <source>
        <dbReference type="EMBL" id="GMN48263.1"/>
    </source>
</evidence>
<accession>A0AA88D703</accession>
<comment type="caution">
    <text evidence="3">The sequence shown here is derived from an EMBL/GenBank/DDBJ whole genome shotgun (WGS) entry which is preliminary data.</text>
</comment>